<dbReference type="PANTHER" id="PTHR33779:SF1">
    <property type="entry name" value="EXPRESSED PROTEIN"/>
    <property type="match status" value="1"/>
</dbReference>
<protein>
    <recommendedName>
        <fullName evidence="2">PHD-type zinc finger plants domain-containing protein</fullName>
    </recommendedName>
</protein>
<feature type="region of interest" description="Disordered" evidence="1">
    <location>
        <begin position="149"/>
        <end position="168"/>
    </location>
</feature>
<reference evidence="3 4" key="1">
    <citation type="submission" date="2024-01" db="EMBL/GenBank/DDBJ databases">
        <title>The complete chloroplast genome sequence of Lithospermum erythrorhizon: insights into the phylogenetic relationship among Boraginaceae species and the maternal lineages of purple gromwells.</title>
        <authorList>
            <person name="Okada T."/>
            <person name="Watanabe K."/>
        </authorList>
    </citation>
    <scope>NUCLEOTIDE SEQUENCE [LARGE SCALE GENOMIC DNA]</scope>
</reference>
<evidence type="ECO:0000259" key="2">
    <source>
        <dbReference type="Pfam" id="PF25054"/>
    </source>
</evidence>
<evidence type="ECO:0000313" key="4">
    <source>
        <dbReference type="Proteomes" id="UP001454036"/>
    </source>
</evidence>
<feature type="region of interest" description="Disordered" evidence="1">
    <location>
        <begin position="88"/>
        <end position="130"/>
    </location>
</feature>
<dbReference type="EMBL" id="BAABME010030272">
    <property type="protein sequence ID" value="GAA0140541.1"/>
    <property type="molecule type" value="Genomic_DNA"/>
</dbReference>
<name>A0AAV3NPX7_LITER</name>
<proteinExistence type="predicted"/>
<dbReference type="Pfam" id="PF25054">
    <property type="entry name" value="PHD_pln"/>
    <property type="match status" value="1"/>
</dbReference>
<dbReference type="InterPro" id="IPR056874">
    <property type="entry name" value="PHD_dom_pln"/>
</dbReference>
<evidence type="ECO:0000313" key="3">
    <source>
        <dbReference type="EMBL" id="GAA0140541.1"/>
    </source>
</evidence>
<dbReference type="AlphaFoldDB" id="A0AAV3NPX7"/>
<sequence>MIKDIGKALCKMRRNKEENIIEKISEREIQSPECCMCGDHGLTFELFGCKVCKNKSQHRYCSIEYPKADSYEICNWCLSQKNDNKFDNKAHNSNSSSFSPKMEDDQTKIKGRRCGGGDDRMQNSPKGEKNKGLATMKLKLINNKAIKKLKSTSPPRPPVSRKRIDVEGSDVKEKLRRTRSEGALQRSNSTIIRKHVFKNKVRRYKLLDEVSC</sequence>
<gene>
    <name evidence="3" type="ORF">LIER_42622</name>
</gene>
<feature type="compositionally biased region" description="Basic and acidic residues" evidence="1">
    <location>
        <begin position="115"/>
        <end position="130"/>
    </location>
</feature>
<dbReference type="Proteomes" id="UP001454036">
    <property type="component" value="Unassembled WGS sequence"/>
</dbReference>
<keyword evidence="4" id="KW-1185">Reference proteome</keyword>
<organism evidence="3 4">
    <name type="scientific">Lithospermum erythrorhizon</name>
    <name type="common">Purple gromwell</name>
    <name type="synonym">Lithospermum officinale var. erythrorhizon</name>
    <dbReference type="NCBI Taxonomy" id="34254"/>
    <lineage>
        <taxon>Eukaryota</taxon>
        <taxon>Viridiplantae</taxon>
        <taxon>Streptophyta</taxon>
        <taxon>Embryophyta</taxon>
        <taxon>Tracheophyta</taxon>
        <taxon>Spermatophyta</taxon>
        <taxon>Magnoliopsida</taxon>
        <taxon>eudicotyledons</taxon>
        <taxon>Gunneridae</taxon>
        <taxon>Pentapetalae</taxon>
        <taxon>asterids</taxon>
        <taxon>lamiids</taxon>
        <taxon>Boraginales</taxon>
        <taxon>Boraginaceae</taxon>
        <taxon>Boraginoideae</taxon>
        <taxon>Lithospermeae</taxon>
        <taxon>Lithospermum</taxon>
    </lineage>
</organism>
<accession>A0AAV3NPX7</accession>
<evidence type="ECO:0000256" key="1">
    <source>
        <dbReference type="SAM" id="MobiDB-lite"/>
    </source>
</evidence>
<comment type="caution">
    <text evidence="3">The sequence shown here is derived from an EMBL/GenBank/DDBJ whole genome shotgun (WGS) entry which is preliminary data.</text>
</comment>
<feature type="domain" description="PHD-type zinc finger plants" evidence="2">
    <location>
        <begin position="35"/>
        <end position="77"/>
    </location>
</feature>
<dbReference type="PANTHER" id="PTHR33779">
    <property type="entry name" value="EXPRESSED PROTEIN"/>
    <property type="match status" value="1"/>
</dbReference>